<dbReference type="AlphaFoldDB" id="A0A919V2Z1"/>
<keyword evidence="2" id="KW-1185">Reference proteome</keyword>
<organism evidence="1 2">
    <name type="scientific">Sinosporangium siamense</name>
    <dbReference type="NCBI Taxonomy" id="1367973"/>
    <lineage>
        <taxon>Bacteria</taxon>
        <taxon>Bacillati</taxon>
        <taxon>Actinomycetota</taxon>
        <taxon>Actinomycetes</taxon>
        <taxon>Streptosporangiales</taxon>
        <taxon>Streptosporangiaceae</taxon>
        <taxon>Sinosporangium</taxon>
    </lineage>
</organism>
<sequence>MAFRDVIVALTEHWADVRECLGAKTAARLAAFAGELGETDPPDPRRKRLGAAIIQILLTLPEGHPVRCVLIASSTLSDPAAEPVDAARPGLPQAVFSCSGSRRRARQCRTSCRSVHLGETEFSRSHCWSRRRRRFI</sequence>
<gene>
    <name evidence="1" type="ORF">Ssi02_06660</name>
</gene>
<comment type="caution">
    <text evidence="1">The sequence shown here is derived from an EMBL/GenBank/DDBJ whole genome shotgun (WGS) entry which is preliminary data.</text>
</comment>
<dbReference type="Proteomes" id="UP000606172">
    <property type="component" value="Unassembled WGS sequence"/>
</dbReference>
<name>A0A919V2Z1_9ACTN</name>
<reference evidence="1" key="1">
    <citation type="submission" date="2021-01" db="EMBL/GenBank/DDBJ databases">
        <title>Whole genome shotgun sequence of Sinosporangium siamense NBRC 109515.</title>
        <authorList>
            <person name="Komaki H."/>
            <person name="Tamura T."/>
        </authorList>
    </citation>
    <scope>NUCLEOTIDE SEQUENCE</scope>
    <source>
        <strain evidence="1">NBRC 109515</strain>
    </source>
</reference>
<dbReference type="RefSeq" id="WP_204020837.1">
    <property type="nucleotide sequence ID" value="NZ_BOOW01000006.1"/>
</dbReference>
<dbReference type="EMBL" id="BOOW01000006">
    <property type="protein sequence ID" value="GII90435.1"/>
    <property type="molecule type" value="Genomic_DNA"/>
</dbReference>
<accession>A0A919V2Z1</accession>
<evidence type="ECO:0000313" key="1">
    <source>
        <dbReference type="EMBL" id="GII90435.1"/>
    </source>
</evidence>
<protein>
    <submittedName>
        <fullName evidence="1">Uncharacterized protein</fullName>
    </submittedName>
</protein>
<evidence type="ECO:0000313" key="2">
    <source>
        <dbReference type="Proteomes" id="UP000606172"/>
    </source>
</evidence>
<proteinExistence type="predicted"/>